<evidence type="ECO:0000256" key="1">
    <source>
        <dbReference type="SAM" id="MobiDB-lite"/>
    </source>
</evidence>
<feature type="region of interest" description="Disordered" evidence="1">
    <location>
        <begin position="1"/>
        <end position="25"/>
    </location>
</feature>
<feature type="non-terminal residue" evidence="2">
    <location>
        <position position="1"/>
    </location>
</feature>
<accession>A0A382VAP6</accession>
<evidence type="ECO:0000313" key="2">
    <source>
        <dbReference type="EMBL" id="SVD43554.1"/>
    </source>
</evidence>
<gene>
    <name evidence="2" type="ORF">METZ01_LOCUS396408</name>
</gene>
<dbReference type="EMBL" id="UINC01150483">
    <property type="protein sequence ID" value="SVD43554.1"/>
    <property type="molecule type" value="Genomic_DNA"/>
</dbReference>
<reference evidence="2" key="1">
    <citation type="submission" date="2018-05" db="EMBL/GenBank/DDBJ databases">
        <authorList>
            <person name="Lanie J.A."/>
            <person name="Ng W.-L."/>
            <person name="Kazmierczak K.M."/>
            <person name="Andrzejewski T.M."/>
            <person name="Davidsen T.M."/>
            <person name="Wayne K.J."/>
            <person name="Tettelin H."/>
            <person name="Glass J.I."/>
            <person name="Rusch D."/>
            <person name="Podicherti R."/>
            <person name="Tsui H.-C.T."/>
            <person name="Winkler M.E."/>
        </authorList>
    </citation>
    <scope>NUCLEOTIDE SEQUENCE</scope>
</reference>
<proteinExistence type="predicted"/>
<dbReference type="AlphaFoldDB" id="A0A382VAP6"/>
<organism evidence="2">
    <name type="scientific">marine metagenome</name>
    <dbReference type="NCBI Taxonomy" id="408172"/>
    <lineage>
        <taxon>unclassified sequences</taxon>
        <taxon>metagenomes</taxon>
        <taxon>ecological metagenomes</taxon>
    </lineage>
</organism>
<sequence length="25" mass="2916">QGMLNVERKGFQDKQKLNEKKPAKT</sequence>
<name>A0A382VAP6_9ZZZZ</name>
<protein>
    <submittedName>
        <fullName evidence="2">Uncharacterized protein</fullName>
    </submittedName>
</protein>